<comment type="caution">
    <text evidence="1">The sequence shown here is derived from an EMBL/GenBank/DDBJ whole genome shotgun (WGS) entry which is preliminary data.</text>
</comment>
<name>A0A9Q8FJP1_9STAP</name>
<evidence type="ECO:0000313" key="2">
    <source>
        <dbReference type="Proteomes" id="UP000295280"/>
    </source>
</evidence>
<proteinExistence type="predicted"/>
<evidence type="ECO:0000313" key="1">
    <source>
        <dbReference type="EMBL" id="TDL94321.1"/>
    </source>
</evidence>
<accession>A0A9Q8FJP1</accession>
<dbReference type="Pfam" id="PF13730">
    <property type="entry name" value="HTH_36"/>
    <property type="match status" value="1"/>
</dbReference>
<reference evidence="1 2" key="1">
    <citation type="submission" date="2019-01" db="EMBL/GenBank/DDBJ databases">
        <title>Draft genome sequences of the type strains of six Macrococcus species.</title>
        <authorList>
            <person name="Mazhar S."/>
            <person name="Altermann E."/>
            <person name="Hill C."/>
            <person name="Mcauliffe O."/>
        </authorList>
    </citation>
    <scope>NUCLEOTIDE SEQUENCE [LARGE SCALE GENOMIC DNA]</scope>
    <source>
        <strain evidence="1 2">ATCC 51828</strain>
    </source>
</reference>
<keyword evidence="2" id="KW-1185">Reference proteome</keyword>
<dbReference type="InterPro" id="IPR036390">
    <property type="entry name" value="WH_DNA-bd_sf"/>
</dbReference>
<dbReference type="Gene3D" id="1.10.10.10">
    <property type="entry name" value="Winged helix-like DNA-binding domain superfamily/Winged helix DNA-binding domain"/>
    <property type="match status" value="1"/>
</dbReference>
<dbReference type="SUPFAM" id="SSF46785">
    <property type="entry name" value="Winged helix' DNA-binding domain"/>
    <property type="match status" value="1"/>
</dbReference>
<dbReference type="AlphaFoldDB" id="A0A9Q8FJP1"/>
<gene>
    <name evidence="1" type="ORF">ERX40_10995</name>
</gene>
<protein>
    <submittedName>
        <fullName evidence="1">HTH domain-containing protein</fullName>
    </submittedName>
</protein>
<dbReference type="EMBL" id="SCWD01000010">
    <property type="protein sequence ID" value="TDL94321.1"/>
    <property type="molecule type" value="Genomic_DNA"/>
</dbReference>
<dbReference type="Proteomes" id="UP000295280">
    <property type="component" value="Unassembled WGS sequence"/>
</dbReference>
<dbReference type="InterPro" id="IPR036388">
    <property type="entry name" value="WH-like_DNA-bd_sf"/>
</dbReference>
<dbReference type="OrthoDB" id="2413649at2"/>
<organism evidence="1 2">
    <name type="scientific">Macrococcus carouselicus</name>
    <dbReference type="NCBI Taxonomy" id="69969"/>
    <lineage>
        <taxon>Bacteria</taxon>
        <taxon>Bacillati</taxon>
        <taxon>Bacillota</taxon>
        <taxon>Bacilli</taxon>
        <taxon>Bacillales</taxon>
        <taxon>Staphylococcaceae</taxon>
        <taxon>Macrococcus</taxon>
    </lineage>
</organism>
<sequence length="301" mass="35613">MPWKRPACTLFSFLKSKKGMIEMTYIMNDFENNFETIIAMDRTVERYNRHLKKTEYRILNVLKQHSLKVIGYSHLKLQTIADYLEISKKTVYRVLKNLDEQGYITKIHTVSGKRKNNGANVYRINTYTQYEILKEKNVHAKMSTLNQMIKTGKALSQQALQHVRAKKETIYFLNLLNIFLSNRKRLNKKHSKVLFHNIKHSNIRIKPMEVPDEIYQVAKPFFSDEEIMAFYKVMLKETIGNNIYSTEAHIEIMNYAIQSLVKTKKKVYHGQKAEIKSDRAYYIGILREYIAQDFYVYNAVI</sequence>